<evidence type="ECO:0000313" key="6">
    <source>
        <dbReference type="Proteomes" id="UP000524010"/>
    </source>
</evidence>
<evidence type="ECO:0000313" key="4">
    <source>
        <dbReference type="EMBL" id="OKB72433.1"/>
    </source>
</evidence>
<dbReference type="Proteomes" id="UP000555763">
    <property type="component" value="Unassembled WGS sequence"/>
</dbReference>
<evidence type="ECO:0000313" key="1">
    <source>
        <dbReference type="EMBL" id="EFF8957111.1"/>
    </source>
</evidence>
<dbReference type="RefSeq" id="WP_050543646.1">
    <property type="nucleotide sequence ID" value="NZ_BGIY01000017.1"/>
</dbReference>
<comment type="caution">
    <text evidence="3">The sequence shown here is derived from an EMBL/GenBank/DDBJ whole genome shotgun (WGS) entry which is preliminary data.</text>
</comment>
<reference evidence="2" key="3">
    <citation type="submission" date="2020-02" db="EMBL/GenBank/DDBJ databases">
        <authorList>
            <person name="Ashton P.M."/>
            <person name="Dallman T."/>
            <person name="Nair S."/>
            <person name="De Pinna E."/>
            <person name="Peters T."/>
            <person name="Grant K."/>
        </authorList>
    </citation>
    <scope>NUCLEOTIDE SEQUENCE</scope>
    <source>
        <strain evidence="2">93335</strain>
    </source>
</reference>
<dbReference type="Proteomes" id="UP000186595">
    <property type="component" value="Unassembled WGS sequence"/>
</dbReference>
<accession>A0A789B4E7</accession>
<dbReference type="Proteomes" id="UP000524010">
    <property type="component" value="Unassembled WGS sequence"/>
</dbReference>
<reference evidence="4 5" key="1">
    <citation type="submission" date="2016-11" db="EMBL/GenBank/DDBJ databases">
        <title>Draft genome sequences of five Shigatoxin-producing Escherichia coli isolates harboring the new recently described Subtilase cytotoxin allelic variant subAB2-3.</title>
        <authorList>
            <person name="Tasara T."/>
            <person name="Fierz L."/>
            <person name="Klumpp J."/>
            <person name="Schmidt H."/>
            <person name="Stephan R."/>
        </authorList>
    </citation>
    <scope>NUCLEOTIDE SEQUENCE [LARGE SCALE GENOMIC DNA]</scope>
    <source>
        <strain evidence="4 5">453</strain>
    </source>
</reference>
<dbReference type="AlphaFoldDB" id="A0A789B4E7"/>
<sequence>MMMARDITAYHLNSVHISARRFPGIFQWATGMQTKNLPLTNSLLQNDYAESIFVFNGERDVSEMPLPEEMLLTGNAESER</sequence>
<evidence type="ECO:0000313" key="7">
    <source>
        <dbReference type="Proteomes" id="UP000555763"/>
    </source>
</evidence>
<evidence type="ECO:0000313" key="2">
    <source>
        <dbReference type="EMBL" id="EFJ6483573.1"/>
    </source>
</evidence>
<protein>
    <submittedName>
        <fullName evidence="3">Uncharacterized protein</fullName>
    </submittedName>
</protein>
<reference evidence="6 7" key="2">
    <citation type="submission" date="2020-02" db="EMBL/GenBank/DDBJ databases">
        <authorList>
            <consortium name="PulseNet: The National Subtyping Network for Foodborne Disease Surveillance"/>
            <person name="Tarr C.L."/>
            <person name="Trees E."/>
            <person name="Katz L.S."/>
            <person name="Carleton-Romer H.A."/>
            <person name="Stroika S."/>
            <person name="Kucerova Z."/>
            <person name="Roache K.F."/>
            <person name="Sabol A.L."/>
            <person name="Besser J."/>
            <person name="Gerner-Smidt P."/>
        </authorList>
    </citation>
    <scope>NUCLEOTIDE SEQUENCE [LARGE SCALE GENOMIC DNA]</scope>
    <source>
        <strain evidence="3 7">PNUSAE002719</strain>
        <strain evidence="1 6">PNUSAE005278</strain>
    </source>
</reference>
<organism evidence="3 7">
    <name type="scientific">Escherichia coli</name>
    <dbReference type="NCBI Taxonomy" id="562"/>
    <lineage>
        <taxon>Bacteria</taxon>
        <taxon>Pseudomonadati</taxon>
        <taxon>Pseudomonadota</taxon>
        <taxon>Gammaproteobacteria</taxon>
        <taxon>Enterobacterales</taxon>
        <taxon>Enterobacteriaceae</taxon>
        <taxon>Escherichia</taxon>
    </lineage>
</organism>
<dbReference type="EMBL" id="AASRHK010000140">
    <property type="protein sequence ID" value="EFF8957111.1"/>
    <property type="molecule type" value="Genomic_DNA"/>
</dbReference>
<dbReference type="EMBL" id="MPGR01000001">
    <property type="protein sequence ID" value="OKB72433.1"/>
    <property type="molecule type" value="Genomic_DNA"/>
</dbReference>
<evidence type="ECO:0000313" key="5">
    <source>
        <dbReference type="Proteomes" id="UP000186595"/>
    </source>
</evidence>
<proteinExistence type="predicted"/>
<name>A0A789B4E7_ECOLX</name>
<gene>
    <name evidence="2" type="ORF">A2J79_003976</name>
    <name evidence="3" type="ORF">A5U30_005230</name>
    <name evidence="4" type="ORF">BMT50_06410</name>
    <name evidence="1" type="ORF">BTB68_005211</name>
</gene>
<dbReference type="EMBL" id="AATLZG010000075">
    <property type="protein sequence ID" value="EFM8157427.1"/>
    <property type="molecule type" value="Genomic_DNA"/>
</dbReference>
<evidence type="ECO:0000313" key="3">
    <source>
        <dbReference type="EMBL" id="EFM8157427.1"/>
    </source>
</evidence>
<dbReference type="EMBL" id="AATCLQ010000038">
    <property type="protein sequence ID" value="EFJ6483573.1"/>
    <property type="molecule type" value="Genomic_DNA"/>
</dbReference>
<dbReference type="Proteomes" id="UP000711811">
    <property type="component" value="Unassembled WGS sequence"/>
</dbReference>